<evidence type="ECO:0000256" key="1">
    <source>
        <dbReference type="ARBA" id="ARBA00009990"/>
    </source>
</evidence>
<proteinExistence type="inferred from homology"/>
<reference evidence="7" key="1">
    <citation type="submission" date="2016-06" db="EMBL/GenBank/DDBJ databases">
        <authorList>
            <person name="Chen W."/>
            <person name="Hasegawa D.K."/>
        </authorList>
    </citation>
    <scope>NUCLEOTIDE SEQUENCE [LARGE SCALE GENOMIC DNA]</scope>
    <source>
        <strain evidence="7">MEAM1</strain>
    </source>
</reference>
<dbReference type="GeneID" id="66260632"/>
<keyword evidence="5" id="KW-0963">Cytoplasm</keyword>
<dbReference type="PRINTS" id="PR01594">
    <property type="entry name" value="SECBCHAPRONE"/>
</dbReference>
<keyword evidence="5" id="KW-0143">Chaperone</keyword>
<dbReference type="GO" id="GO:0005737">
    <property type="term" value="C:cytoplasm"/>
    <property type="evidence" value="ECO:0007669"/>
    <property type="project" value="UniProtKB-SubCell"/>
</dbReference>
<evidence type="ECO:0000256" key="2">
    <source>
        <dbReference type="ARBA" id="ARBA00022448"/>
    </source>
</evidence>
<gene>
    <name evidence="5" type="primary">secB</name>
    <name evidence="6" type="ORF">BA171_00435</name>
</gene>
<dbReference type="Gene3D" id="3.10.420.10">
    <property type="entry name" value="SecB-like"/>
    <property type="match status" value="1"/>
</dbReference>
<protein>
    <recommendedName>
        <fullName evidence="5">Protein-export protein SecB</fullName>
    </recommendedName>
</protein>
<dbReference type="GO" id="GO:0006457">
    <property type="term" value="P:protein folding"/>
    <property type="evidence" value="ECO:0007669"/>
    <property type="project" value="UniProtKB-UniRule"/>
</dbReference>
<dbReference type="Pfam" id="PF02556">
    <property type="entry name" value="SecB"/>
    <property type="match status" value="1"/>
</dbReference>
<accession>A0A249DWD8</accession>
<dbReference type="PANTHER" id="PTHR36918">
    <property type="match status" value="1"/>
</dbReference>
<keyword evidence="2 5" id="KW-0813">Transport</keyword>
<dbReference type="EMBL" id="CP016303">
    <property type="protein sequence ID" value="ASX25689.1"/>
    <property type="molecule type" value="Genomic_DNA"/>
</dbReference>
<dbReference type="PANTHER" id="PTHR36918:SF1">
    <property type="entry name" value="PROTEIN-EXPORT PROTEIN SECB"/>
    <property type="match status" value="1"/>
</dbReference>
<dbReference type="NCBIfam" id="NF004393">
    <property type="entry name" value="PRK05751.1-4"/>
    <property type="match status" value="1"/>
</dbReference>
<evidence type="ECO:0000313" key="7">
    <source>
        <dbReference type="Proteomes" id="UP000216438"/>
    </source>
</evidence>
<dbReference type="HAMAP" id="MF_00821">
    <property type="entry name" value="SecB"/>
    <property type="match status" value="1"/>
</dbReference>
<comment type="function">
    <text evidence="5">One of the proteins required for the normal export of preproteins out of the cell cytoplasm. It is a molecular chaperone that binds to a subset of precursor proteins, maintaining them in a translocation-competent state. It also specifically binds to its receptor SecA.</text>
</comment>
<keyword evidence="3 5" id="KW-0653">Protein transport</keyword>
<comment type="subcellular location">
    <subcellularLocation>
        <location evidence="5">Cytoplasm</location>
    </subcellularLocation>
</comment>
<name>A0A249DWD8_9ENTR</name>
<sequence>MLEEENSQMICQIYRIYTKDISFEAPGAPQIFQKEGSPDIKLDLDTSSNLLAENTHEVVLRITLTATIEGQTSFLCEVQQAGIFFIKNIENMQLKHCLGAYCPNILFPYARECISNLVSKGSFPHLHLEPINFDSLFMNYVQQEAEKQNESDPIIIKNSEQD</sequence>
<dbReference type="RefSeq" id="WP_015873338.1">
    <property type="nucleotide sequence ID" value="NZ_CP016303.1"/>
</dbReference>
<dbReference type="GO" id="GO:0015031">
    <property type="term" value="P:protein transport"/>
    <property type="evidence" value="ECO:0007669"/>
    <property type="project" value="UniProtKB-UniRule"/>
</dbReference>
<comment type="subunit">
    <text evidence="5">Homotetramer, a dimer of dimers. One homotetramer interacts with 1 SecA dimer.</text>
</comment>
<dbReference type="OrthoDB" id="9795145at2"/>
<dbReference type="InterPro" id="IPR003708">
    <property type="entry name" value="SecB"/>
</dbReference>
<dbReference type="SMR" id="A0A249DWD8"/>
<organism evidence="6 7">
    <name type="scientific">Candidatus Hamiltonella defensa</name>
    <name type="common">Bemisia tabaci</name>
    <dbReference type="NCBI Taxonomy" id="672795"/>
    <lineage>
        <taxon>Bacteria</taxon>
        <taxon>Pseudomonadati</taxon>
        <taxon>Pseudomonadota</taxon>
        <taxon>Gammaproteobacteria</taxon>
        <taxon>Enterobacterales</taxon>
        <taxon>Enterobacteriaceae</taxon>
        <taxon>aphid secondary symbionts</taxon>
        <taxon>Candidatus Williamhamiltonella</taxon>
    </lineage>
</organism>
<evidence type="ECO:0000313" key="6">
    <source>
        <dbReference type="EMBL" id="ASX25689.1"/>
    </source>
</evidence>
<dbReference type="GO" id="GO:0051262">
    <property type="term" value="P:protein tetramerization"/>
    <property type="evidence" value="ECO:0007669"/>
    <property type="project" value="InterPro"/>
</dbReference>
<dbReference type="NCBIfam" id="TIGR00809">
    <property type="entry name" value="secB"/>
    <property type="match status" value="1"/>
</dbReference>
<dbReference type="GO" id="GO:0051082">
    <property type="term" value="F:unfolded protein binding"/>
    <property type="evidence" value="ECO:0007669"/>
    <property type="project" value="InterPro"/>
</dbReference>
<dbReference type="AlphaFoldDB" id="A0A249DWD8"/>
<keyword evidence="4 5" id="KW-0811">Translocation</keyword>
<comment type="similarity">
    <text evidence="1 5">Belongs to the SecB family.</text>
</comment>
<dbReference type="InterPro" id="IPR035958">
    <property type="entry name" value="SecB-like_sf"/>
</dbReference>
<reference evidence="6 7" key="2">
    <citation type="submission" date="2017-09" db="EMBL/GenBank/DDBJ databases">
        <title>The genome of whitefly Bemisia tabaci, a global crop pest, provides novel insights into virus transmission, host adaptation and insecticide resistance.</title>
        <authorList>
            <person name="Kaur N."/>
            <person name="Kliot A."/>
            <person name="Pinheiro P.V."/>
            <person name="Luan J."/>
            <person name="Zheng Y."/>
            <person name="Liu W."/>
            <person name="Sun H."/>
            <person name="Yang X."/>
            <person name="Xu Y."/>
            <person name="Luo Y."/>
            <person name="Kruse A."/>
            <person name="Fisher T.W."/>
            <person name="Nelson D.R."/>
            <person name="Elimelech M."/>
            <person name="MacCoss M."/>
            <person name="Johnson R."/>
            <person name="Cohen E."/>
            <person name="Hunter W.B."/>
            <person name="Brown J.K."/>
            <person name="Jander G."/>
            <person name="Cilia M."/>
            <person name="Douglas A.E."/>
            <person name="Ghanim M."/>
            <person name="Simmons A.M."/>
            <person name="Wintermantel W.M."/>
            <person name="Ling K.-S."/>
            <person name="Fei Z."/>
        </authorList>
    </citation>
    <scope>NUCLEOTIDE SEQUENCE [LARGE SCALE GENOMIC DNA]</scope>
    <source>
        <strain evidence="6 7">MEAM1</strain>
    </source>
</reference>
<evidence type="ECO:0000256" key="5">
    <source>
        <dbReference type="HAMAP-Rule" id="MF_00821"/>
    </source>
</evidence>
<evidence type="ECO:0000256" key="3">
    <source>
        <dbReference type="ARBA" id="ARBA00022927"/>
    </source>
</evidence>
<dbReference type="SUPFAM" id="SSF54611">
    <property type="entry name" value="SecB-like"/>
    <property type="match status" value="1"/>
</dbReference>
<evidence type="ECO:0000256" key="4">
    <source>
        <dbReference type="ARBA" id="ARBA00023010"/>
    </source>
</evidence>
<dbReference type="Proteomes" id="UP000216438">
    <property type="component" value="Chromosome"/>
</dbReference>